<proteinExistence type="predicted"/>
<feature type="region of interest" description="Disordered" evidence="1">
    <location>
        <begin position="115"/>
        <end position="134"/>
    </location>
</feature>
<name>A0A5B1CHX3_9BACT</name>
<protein>
    <recommendedName>
        <fullName evidence="2">Methyltransferase FkbM domain-containing protein</fullName>
    </recommendedName>
</protein>
<organism evidence="3 4">
    <name type="scientific">Rubripirellula obstinata</name>
    <dbReference type="NCBI Taxonomy" id="406547"/>
    <lineage>
        <taxon>Bacteria</taxon>
        <taxon>Pseudomonadati</taxon>
        <taxon>Planctomycetota</taxon>
        <taxon>Planctomycetia</taxon>
        <taxon>Pirellulales</taxon>
        <taxon>Pirellulaceae</taxon>
        <taxon>Rubripirellula</taxon>
    </lineage>
</organism>
<reference evidence="3 4" key="1">
    <citation type="submission" date="2019-08" db="EMBL/GenBank/DDBJ databases">
        <title>Deep-cultivation of Planctomycetes and their phenomic and genomic characterization uncovers novel biology.</title>
        <authorList>
            <person name="Wiegand S."/>
            <person name="Jogler M."/>
            <person name="Boedeker C."/>
            <person name="Pinto D."/>
            <person name="Vollmers J."/>
            <person name="Rivas-Marin E."/>
            <person name="Kohn T."/>
            <person name="Peeters S.H."/>
            <person name="Heuer A."/>
            <person name="Rast P."/>
            <person name="Oberbeckmann S."/>
            <person name="Bunk B."/>
            <person name="Jeske O."/>
            <person name="Meyerdierks A."/>
            <person name="Storesund J.E."/>
            <person name="Kallscheuer N."/>
            <person name="Luecker S."/>
            <person name="Lage O.M."/>
            <person name="Pohl T."/>
            <person name="Merkel B.J."/>
            <person name="Hornburger P."/>
            <person name="Mueller R.-W."/>
            <person name="Bruemmer F."/>
            <person name="Labrenz M."/>
            <person name="Spormann A.M."/>
            <person name="Op Den Camp H."/>
            <person name="Overmann J."/>
            <person name="Amann R."/>
            <person name="Jetten M.S.M."/>
            <person name="Mascher T."/>
            <person name="Medema M.H."/>
            <person name="Devos D.P."/>
            <person name="Kaster A.-K."/>
            <person name="Ovreas L."/>
            <person name="Rohde M."/>
            <person name="Galperin M.Y."/>
            <person name="Jogler C."/>
        </authorList>
    </citation>
    <scope>NUCLEOTIDE SEQUENCE [LARGE SCALE GENOMIC DNA]</scope>
    <source>
        <strain evidence="3 4">LF1</strain>
    </source>
</reference>
<comment type="caution">
    <text evidence="3">The sequence shown here is derived from an EMBL/GenBank/DDBJ whole genome shotgun (WGS) entry which is preliminary data.</text>
</comment>
<dbReference type="AlphaFoldDB" id="A0A5B1CHX3"/>
<dbReference type="InterPro" id="IPR026913">
    <property type="entry name" value="METTL24"/>
</dbReference>
<evidence type="ECO:0000256" key="1">
    <source>
        <dbReference type="SAM" id="MobiDB-lite"/>
    </source>
</evidence>
<accession>A0A5B1CHX3</accession>
<dbReference type="RefSeq" id="WP_084422589.1">
    <property type="nucleotide sequence ID" value="NZ_LWSK01000040.1"/>
</dbReference>
<keyword evidence="4" id="KW-1185">Reference proteome</keyword>
<dbReference type="OrthoDB" id="483152at2"/>
<dbReference type="EMBL" id="VRLW01000001">
    <property type="protein sequence ID" value="KAA1259822.1"/>
    <property type="molecule type" value="Genomic_DNA"/>
</dbReference>
<evidence type="ECO:0000313" key="4">
    <source>
        <dbReference type="Proteomes" id="UP000322699"/>
    </source>
</evidence>
<dbReference type="NCBIfam" id="TIGR01444">
    <property type="entry name" value="fkbM_fam"/>
    <property type="match status" value="1"/>
</dbReference>
<dbReference type="Proteomes" id="UP000322699">
    <property type="component" value="Unassembled WGS sequence"/>
</dbReference>
<gene>
    <name evidence="3" type="ORF">LF1_23590</name>
</gene>
<dbReference type="PANTHER" id="PTHR32026:SF10">
    <property type="entry name" value="METHYLTRANSFERASE-LIKE PROTEIN 24-RELATED"/>
    <property type="match status" value="1"/>
</dbReference>
<evidence type="ECO:0000313" key="3">
    <source>
        <dbReference type="EMBL" id="KAA1259822.1"/>
    </source>
</evidence>
<feature type="domain" description="Methyltransferase FkbM" evidence="2">
    <location>
        <begin position="69"/>
        <end position="212"/>
    </location>
</feature>
<dbReference type="InterPro" id="IPR029063">
    <property type="entry name" value="SAM-dependent_MTases_sf"/>
</dbReference>
<sequence length="240" mass="27738">MEIKRSLRRIKTRFFGNRPDVKIDASLATEFHGSEYGGWTIERESLRSKSTVYSFGIGHDVSFDLSLINRYRCAVHGFDPTPRVVSWVEKQNLDPNFKFHPLALSHEPGHLQFFEPDNPTHISHSKHPSSKSGKPIEVACSNLRTIRTDLGHDSIDLIKMDIEGFEYDVLNETFLDLPIRQLLIEFHHFLPHCSNEMTTRTIDLLRQFGFKLFHISPNYCEYSFINESVNQEANQSTARS</sequence>
<dbReference type="PANTHER" id="PTHR32026">
    <property type="entry name" value="METHYLTRANSFERASE-LIKE PROTEIN 24"/>
    <property type="match status" value="1"/>
</dbReference>
<evidence type="ECO:0000259" key="2">
    <source>
        <dbReference type="Pfam" id="PF05050"/>
    </source>
</evidence>
<dbReference type="Gene3D" id="3.40.50.150">
    <property type="entry name" value="Vaccinia Virus protein VP39"/>
    <property type="match status" value="1"/>
</dbReference>
<dbReference type="InterPro" id="IPR006342">
    <property type="entry name" value="FkbM_mtfrase"/>
</dbReference>
<dbReference type="SUPFAM" id="SSF53335">
    <property type="entry name" value="S-adenosyl-L-methionine-dependent methyltransferases"/>
    <property type="match status" value="1"/>
</dbReference>
<dbReference type="Pfam" id="PF05050">
    <property type="entry name" value="Methyltransf_21"/>
    <property type="match status" value="1"/>
</dbReference>